<dbReference type="EMBL" id="JBHUDE010000036">
    <property type="protein sequence ID" value="MFD1607492.1"/>
    <property type="molecule type" value="Genomic_DNA"/>
</dbReference>
<comment type="caution">
    <text evidence="1">The sequence shown here is derived from an EMBL/GenBank/DDBJ whole genome shotgun (WGS) entry which is preliminary data.</text>
</comment>
<organism evidence="1 2">
    <name type="scientific">Oceanobacillus luteolus</name>
    <dbReference type="NCBI Taxonomy" id="1274358"/>
    <lineage>
        <taxon>Bacteria</taxon>
        <taxon>Bacillati</taxon>
        <taxon>Bacillota</taxon>
        <taxon>Bacilli</taxon>
        <taxon>Bacillales</taxon>
        <taxon>Bacillaceae</taxon>
        <taxon>Oceanobacillus</taxon>
    </lineage>
</organism>
<proteinExistence type="predicted"/>
<evidence type="ECO:0000313" key="1">
    <source>
        <dbReference type="EMBL" id="MFD1607492.1"/>
    </source>
</evidence>
<dbReference type="Proteomes" id="UP001597221">
    <property type="component" value="Unassembled WGS sequence"/>
</dbReference>
<evidence type="ECO:0000313" key="2">
    <source>
        <dbReference type="Proteomes" id="UP001597221"/>
    </source>
</evidence>
<reference evidence="2" key="1">
    <citation type="journal article" date="2019" name="Int. J. Syst. Evol. Microbiol.">
        <title>The Global Catalogue of Microorganisms (GCM) 10K type strain sequencing project: providing services to taxonomists for standard genome sequencing and annotation.</title>
        <authorList>
            <consortium name="The Broad Institute Genomics Platform"/>
            <consortium name="The Broad Institute Genome Sequencing Center for Infectious Disease"/>
            <person name="Wu L."/>
            <person name="Ma J."/>
        </authorList>
    </citation>
    <scope>NUCLEOTIDE SEQUENCE [LARGE SCALE GENOMIC DNA]</scope>
    <source>
        <strain evidence="2">CGMCC 1.12376</strain>
    </source>
</reference>
<name>A0ABW4HQT3_9BACI</name>
<dbReference type="RefSeq" id="WP_379596897.1">
    <property type="nucleotide sequence ID" value="NZ_JBHUDE010000036.1"/>
</dbReference>
<sequence>MDLIILKRLVKKELLHSIWLEIDKLVSKLPDSNRTQFGQKISGNHSWYSGASNQGEDIQLSSLVRIFGQLSQENNQEEKIPFENIFSEKTLRKGKLLSYLISSKEEDSYLPEIIKQYEEIFQDIRRNLTPLYREGRLGDHALNQGYEELTTLLQEMESGQDG</sequence>
<gene>
    <name evidence="1" type="ORF">ACFSBH_07490</name>
</gene>
<keyword evidence="2" id="KW-1185">Reference proteome</keyword>
<protein>
    <submittedName>
        <fullName evidence="1">Uncharacterized protein</fullName>
    </submittedName>
</protein>
<accession>A0ABW4HQT3</accession>